<dbReference type="EMBL" id="PQFF01000020">
    <property type="protein sequence ID" value="RHZ88430.1"/>
    <property type="molecule type" value="Genomic_DNA"/>
</dbReference>
<feature type="compositionally biased region" description="Basic and acidic residues" evidence="1">
    <location>
        <begin position="62"/>
        <end position="73"/>
    </location>
</feature>
<evidence type="ECO:0000313" key="2">
    <source>
        <dbReference type="EMBL" id="RHZ88430.1"/>
    </source>
</evidence>
<accession>A0A397JVI6</accession>
<feature type="compositionally biased region" description="Basic residues" evidence="1">
    <location>
        <begin position="24"/>
        <end position="33"/>
    </location>
</feature>
<feature type="compositionally biased region" description="Low complexity" evidence="1">
    <location>
        <begin position="44"/>
        <end position="61"/>
    </location>
</feature>
<feature type="compositionally biased region" description="Polar residues" evidence="1">
    <location>
        <begin position="105"/>
        <end position="131"/>
    </location>
</feature>
<proteinExistence type="predicted"/>
<protein>
    <submittedName>
        <fullName evidence="2">Uncharacterized protein</fullName>
    </submittedName>
</protein>
<dbReference type="Proteomes" id="UP000266861">
    <property type="component" value="Unassembled WGS sequence"/>
</dbReference>
<reference evidence="2 3" key="1">
    <citation type="submission" date="2018-08" db="EMBL/GenBank/DDBJ databases">
        <title>Genome and evolution of the arbuscular mycorrhizal fungus Diversispora epigaea (formerly Glomus versiforme) and its bacterial endosymbionts.</title>
        <authorList>
            <person name="Sun X."/>
            <person name="Fei Z."/>
            <person name="Harrison M."/>
        </authorList>
    </citation>
    <scope>NUCLEOTIDE SEQUENCE [LARGE SCALE GENOMIC DNA]</scope>
    <source>
        <strain evidence="2 3">IT104</strain>
    </source>
</reference>
<dbReference type="OrthoDB" id="2395020at2759"/>
<name>A0A397JVI6_9GLOM</name>
<sequence>MLCCYYMHTMKRAFRKFSLPLHQKDKKNKKHEKNSRSSSDGKESSSSSNSSDSINENSSIKSSEEIDNEHTNGVDESFDGPISPEDQGDKVIPEHKKNEAPAETTWPQKNKTSAEKSWSQENETYWPQESEINAKDVPLSSEIDRLMEEKVKKPQPQLNKEYMESPESKITPFNEIPTYDFRLREVKRPTSIGQSQSSELTHPEISIEKLDMIGLAIYWFGWYSEDLFIRTADKIKIIDRITGFPASGWFLWLFSLKSWLNIHD</sequence>
<feature type="compositionally biased region" description="Basic and acidic residues" evidence="1">
    <location>
        <begin position="87"/>
        <end position="100"/>
    </location>
</feature>
<evidence type="ECO:0000256" key="1">
    <source>
        <dbReference type="SAM" id="MobiDB-lite"/>
    </source>
</evidence>
<dbReference type="AlphaFoldDB" id="A0A397JVI6"/>
<feature type="region of interest" description="Disordered" evidence="1">
    <location>
        <begin position="18"/>
        <end position="131"/>
    </location>
</feature>
<organism evidence="2 3">
    <name type="scientific">Diversispora epigaea</name>
    <dbReference type="NCBI Taxonomy" id="1348612"/>
    <lineage>
        <taxon>Eukaryota</taxon>
        <taxon>Fungi</taxon>
        <taxon>Fungi incertae sedis</taxon>
        <taxon>Mucoromycota</taxon>
        <taxon>Glomeromycotina</taxon>
        <taxon>Glomeromycetes</taxon>
        <taxon>Diversisporales</taxon>
        <taxon>Diversisporaceae</taxon>
        <taxon>Diversispora</taxon>
    </lineage>
</organism>
<evidence type="ECO:0000313" key="3">
    <source>
        <dbReference type="Proteomes" id="UP000266861"/>
    </source>
</evidence>
<gene>
    <name evidence="2" type="ORF">Glove_22g159</name>
</gene>
<comment type="caution">
    <text evidence="2">The sequence shown here is derived from an EMBL/GenBank/DDBJ whole genome shotgun (WGS) entry which is preliminary data.</text>
</comment>
<keyword evidence="3" id="KW-1185">Reference proteome</keyword>